<dbReference type="Proteomes" id="UP000179242">
    <property type="component" value="Unassembled WGS sequence"/>
</dbReference>
<dbReference type="SUPFAM" id="SSF51621">
    <property type="entry name" value="Phosphoenolpyruvate/pyruvate domain"/>
    <property type="match status" value="1"/>
</dbReference>
<dbReference type="Gene3D" id="3.20.20.60">
    <property type="entry name" value="Phosphoenolpyruvate-binding domains"/>
    <property type="match status" value="1"/>
</dbReference>
<evidence type="ECO:0000313" key="2">
    <source>
        <dbReference type="Proteomes" id="UP000179242"/>
    </source>
</evidence>
<dbReference type="InterPro" id="IPR015813">
    <property type="entry name" value="Pyrv/PenolPyrv_kinase-like_dom"/>
</dbReference>
<sequence length="304" mass="34391">MSNTAQIIATIPFYSSQRGQLAAHPFVSAIRYNTATETARGSRQTLSELQQISDGKKLWIDLKTRQLRVREYSAVPEACIRLVHPIEVNTPVEVHFRDATWRAMEVRGDRLYMEPGIRVITGRGQPINILAPSLEIKGFFTPSDLKYIRAAKSLGMHSFMLSFVERKEDIEKMLELDPEAEIIAKIESRRGLDFVRGDFAQYKGRVRLMAALDDLFTNMGRKKIDILPALQSIIAADPSAIAASRILTSLEHDEEPSFQDIATVRFLKLIGFDNFMLCDNVCRHPVAPFTALKTLQNLLEQGWV</sequence>
<name>A0A1F4U6Y2_UNCSA</name>
<dbReference type="InterPro" id="IPR040442">
    <property type="entry name" value="Pyrv_kinase-like_dom_sf"/>
</dbReference>
<evidence type="ECO:0008006" key="3">
    <source>
        <dbReference type="Google" id="ProtNLM"/>
    </source>
</evidence>
<comment type="caution">
    <text evidence="1">The sequence shown here is derived from an EMBL/GenBank/DDBJ whole genome shotgun (WGS) entry which is preliminary data.</text>
</comment>
<reference evidence="1 2" key="1">
    <citation type="journal article" date="2016" name="Nat. Commun.">
        <title>Thousands of microbial genomes shed light on interconnected biogeochemical processes in an aquifer system.</title>
        <authorList>
            <person name="Anantharaman K."/>
            <person name="Brown C.T."/>
            <person name="Hug L.A."/>
            <person name="Sharon I."/>
            <person name="Castelle C.J."/>
            <person name="Probst A.J."/>
            <person name="Thomas B.C."/>
            <person name="Singh A."/>
            <person name="Wilkins M.J."/>
            <person name="Karaoz U."/>
            <person name="Brodie E.L."/>
            <person name="Williams K.H."/>
            <person name="Hubbard S.S."/>
            <person name="Banfield J.F."/>
        </authorList>
    </citation>
    <scope>NUCLEOTIDE SEQUENCE [LARGE SCALE GENOMIC DNA]</scope>
</reference>
<protein>
    <recommendedName>
        <fullName evidence="3">Pyruvate kinase barrel domain-containing protein</fullName>
    </recommendedName>
</protein>
<gene>
    <name evidence="1" type="ORF">A2438_00225</name>
</gene>
<proteinExistence type="predicted"/>
<dbReference type="GO" id="GO:0003824">
    <property type="term" value="F:catalytic activity"/>
    <property type="evidence" value="ECO:0007669"/>
    <property type="project" value="InterPro"/>
</dbReference>
<accession>A0A1F4U6Y2</accession>
<organism evidence="1 2">
    <name type="scientific">candidate division WOR-1 bacterium RIFOXYC2_FULL_46_14</name>
    <dbReference type="NCBI Taxonomy" id="1802587"/>
    <lineage>
        <taxon>Bacteria</taxon>
        <taxon>Bacillati</taxon>
        <taxon>Saganbacteria</taxon>
    </lineage>
</organism>
<evidence type="ECO:0000313" key="1">
    <source>
        <dbReference type="EMBL" id="OGC40715.1"/>
    </source>
</evidence>
<dbReference type="AlphaFoldDB" id="A0A1F4U6Y2"/>
<dbReference type="EMBL" id="MEUJ01000002">
    <property type="protein sequence ID" value="OGC40715.1"/>
    <property type="molecule type" value="Genomic_DNA"/>
</dbReference>